<dbReference type="GO" id="GO:0005524">
    <property type="term" value="F:ATP binding"/>
    <property type="evidence" value="ECO:0007669"/>
    <property type="project" value="InterPro"/>
</dbReference>
<feature type="domain" description="Phosphoribulokinase/uridine kinase" evidence="1">
    <location>
        <begin position="5"/>
        <end position="98"/>
    </location>
</feature>
<dbReference type="AlphaFoldDB" id="A0A7J7IAQ8"/>
<evidence type="ECO:0000259" key="1">
    <source>
        <dbReference type="Pfam" id="PF00485"/>
    </source>
</evidence>
<dbReference type="SUPFAM" id="SSF52540">
    <property type="entry name" value="P-loop containing nucleoside triphosphate hydrolases"/>
    <property type="match status" value="1"/>
</dbReference>
<feature type="non-terminal residue" evidence="2">
    <location>
        <position position="1"/>
    </location>
</feature>
<dbReference type="InterPro" id="IPR006083">
    <property type="entry name" value="PRK/URK"/>
</dbReference>
<dbReference type="GO" id="GO:0016301">
    <property type="term" value="F:kinase activity"/>
    <property type="evidence" value="ECO:0007669"/>
    <property type="project" value="InterPro"/>
</dbReference>
<accession>A0A7J7IAQ8</accession>
<keyword evidence="3" id="KW-1185">Reference proteome</keyword>
<dbReference type="EMBL" id="JACBKZ010000001">
    <property type="protein sequence ID" value="KAF5961616.1"/>
    <property type="molecule type" value="Genomic_DNA"/>
</dbReference>
<evidence type="ECO:0000313" key="2">
    <source>
        <dbReference type="EMBL" id="KAF5961616.1"/>
    </source>
</evidence>
<comment type="caution">
    <text evidence="2">The sequence shown here is derived from an EMBL/GenBank/DDBJ whole genome shotgun (WGS) entry which is preliminary data.</text>
</comment>
<reference evidence="2 3" key="2">
    <citation type="submission" date="2020-07" db="EMBL/GenBank/DDBJ databases">
        <title>Genome assembly of wild tea tree DASZ reveals pedigree and selection history of tea varieties.</title>
        <authorList>
            <person name="Zhang W."/>
        </authorList>
    </citation>
    <scope>NUCLEOTIDE SEQUENCE [LARGE SCALE GENOMIC DNA]</scope>
    <source>
        <strain evidence="3">cv. G240</strain>
        <tissue evidence="2">Leaf</tissue>
    </source>
</reference>
<name>A0A7J7IAQ8_CAMSI</name>
<sequence>DSFYYSLNDKQLEKVHEYNFDHPDAFNTELLLSCMEKLKHGQAVNIPNYDVKSHKCVEPERKVNPSDVIILEGILVLQDPRVRDLMNMKIFVDTGSKFRYLYWKDFLIRFDPEARKTKHRKEGKEHENYLI</sequence>
<dbReference type="PANTHER" id="PTHR10285">
    <property type="entry name" value="URIDINE KINASE"/>
    <property type="match status" value="1"/>
</dbReference>
<proteinExistence type="predicted"/>
<dbReference type="InterPro" id="IPR027417">
    <property type="entry name" value="P-loop_NTPase"/>
</dbReference>
<dbReference type="Pfam" id="PF00485">
    <property type="entry name" value="PRK"/>
    <property type="match status" value="1"/>
</dbReference>
<evidence type="ECO:0000313" key="3">
    <source>
        <dbReference type="Proteomes" id="UP000593564"/>
    </source>
</evidence>
<reference evidence="3" key="1">
    <citation type="journal article" date="2020" name="Nat. Commun.">
        <title>Genome assembly of wild tea tree DASZ reveals pedigree and selection history of tea varieties.</title>
        <authorList>
            <person name="Zhang W."/>
            <person name="Zhang Y."/>
            <person name="Qiu H."/>
            <person name="Guo Y."/>
            <person name="Wan H."/>
            <person name="Zhang X."/>
            <person name="Scossa F."/>
            <person name="Alseekh S."/>
            <person name="Zhang Q."/>
            <person name="Wang P."/>
            <person name="Xu L."/>
            <person name="Schmidt M.H."/>
            <person name="Jia X."/>
            <person name="Li D."/>
            <person name="Zhu A."/>
            <person name="Guo F."/>
            <person name="Chen W."/>
            <person name="Ni D."/>
            <person name="Usadel B."/>
            <person name="Fernie A.R."/>
            <person name="Wen W."/>
        </authorList>
    </citation>
    <scope>NUCLEOTIDE SEQUENCE [LARGE SCALE GENOMIC DNA]</scope>
    <source>
        <strain evidence="3">cv. G240</strain>
    </source>
</reference>
<gene>
    <name evidence="2" type="ORF">HYC85_002825</name>
</gene>
<dbReference type="Gene3D" id="3.40.50.300">
    <property type="entry name" value="P-loop containing nucleotide triphosphate hydrolases"/>
    <property type="match status" value="1"/>
</dbReference>
<dbReference type="Proteomes" id="UP000593564">
    <property type="component" value="Unassembled WGS sequence"/>
</dbReference>
<protein>
    <recommendedName>
        <fullName evidence="1">Phosphoribulokinase/uridine kinase domain-containing protein</fullName>
    </recommendedName>
</protein>
<organism evidence="2 3">
    <name type="scientific">Camellia sinensis</name>
    <name type="common">Tea plant</name>
    <name type="synonym">Thea sinensis</name>
    <dbReference type="NCBI Taxonomy" id="4442"/>
    <lineage>
        <taxon>Eukaryota</taxon>
        <taxon>Viridiplantae</taxon>
        <taxon>Streptophyta</taxon>
        <taxon>Embryophyta</taxon>
        <taxon>Tracheophyta</taxon>
        <taxon>Spermatophyta</taxon>
        <taxon>Magnoliopsida</taxon>
        <taxon>eudicotyledons</taxon>
        <taxon>Gunneridae</taxon>
        <taxon>Pentapetalae</taxon>
        <taxon>asterids</taxon>
        <taxon>Ericales</taxon>
        <taxon>Theaceae</taxon>
        <taxon>Camellia</taxon>
    </lineage>
</organism>